<evidence type="ECO:0000313" key="2">
    <source>
        <dbReference type="Proteomes" id="UP000565521"/>
    </source>
</evidence>
<evidence type="ECO:0000313" key="1">
    <source>
        <dbReference type="EMBL" id="NVO32549.1"/>
    </source>
</evidence>
<evidence type="ECO:0008006" key="3">
    <source>
        <dbReference type="Google" id="ProtNLM"/>
    </source>
</evidence>
<dbReference type="RefSeq" id="WP_176909420.1">
    <property type="nucleotide sequence ID" value="NZ_JABKAU010000032.1"/>
</dbReference>
<reference evidence="1 2" key="1">
    <citation type="submission" date="2020-05" db="EMBL/GenBank/DDBJ databases">
        <title>Hymenobacter terrestris sp. nov. and Hymenobacter lapidiphilus sp. nov., isolated from regoliths in Antarctica.</title>
        <authorList>
            <person name="Sedlacek I."/>
            <person name="Pantucek R."/>
            <person name="Zeman M."/>
            <person name="Holochova P."/>
            <person name="Kralova S."/>
            <person name="Stankova E."/>
            <person name="Sedo O."/>
            <person name="Micenkova L."/>
            <person name="Svec P."/>
            <person name="Gupta V."/>
            <person name="Sood U."/>
            <person name="Korpole U.S."/>
            <person name="Lal R."/>
        </authorList>
    </citation>
    <scope>NUCLEOTIDE SEQUENCE [LARGE SCALE GENOMIC DNA]</scope>
    <source>
        <strain evidence="1 2">P5342</strain>
    </source>
</reference>
<keyword evidence="2" id="KW-1185">Reference proteome</keyword>
<name>A0A7Y7U772_9BACT</name>
<dbReference type="Proteomes" id="UP000565521">
    <property type="component" value="Unassembled WGS sequence"/>
</dbReference>
<comment type="caution">
    <text evidence="1">The sequence shown here is derived from an EMBL/GenBank/DDBJ whole genome shotgun (WGS) entry which is preliminary data.</text>
</comment>
<protein>
    <recommendedName>
        <fullName evidence="3">Transposase</fullName>
    </recommendedName>
</protein>
<gene>
    <name evidence="1" type="ORF">HW554_15140</name>
</gene>
<dbReference type="AlphaFoldDB" id="A0A7Y7U772"/>
<sequence>MPVGQRYGTYLLRTEVQTQICRVLKAHGLRAQQPHSFVPRTTHSDSAVRAAPNRLPGLPAPTAPNRLWVGAITYLTQCTE</sequence>
<organism evidence="1 2">
    <name type="scientific">Hymenobacter lapidiphilus</name>
    <dbReference type="NCBI Taxonomy" id="2608003"/>
    <lineage>
        <taxon>Bacteria</taxon>
        <taxon>Pseudomonadati</taxon>
        <taxon>Bacteroidota</taxon>
        <taxon>Cytophagia</taxon>
        <taxon>Cytophagales</taxon>
        <taxon>Hymenobacteraceae</taxon>
        <taxon>Hymenobacter</taxon>
    </lineage>
</organism>
<dbReference type="EMBL" id="JABKAU010000032">
    <property type="protein sequence ID" value="NVO32549.1"/>
    <property type="molecule type" value="Genomic_DNA"/>
</dbReference>
<accession>A0A7Y7U772</accession>
<proteinExistence type="predicted"/>